<comment type="function">
    <text evidence="5">Involved in the maturation of [NiFe] hydrogenases. Required for nickel insertion into the metal center of the hydrogenase.</text>
</comment>
<sequence length="109" mass="11588">MHELAITESIVSGVVERMGSTRIASLQLEIGALSGVVADSVRFCFELVAEGTTVQGARLDIDEPRGRIACARCRSETEINGPVALCPCGNADVELLAGTELRIRSVEVM</sequence>
<name>A0A3R8P391_9PSEU</name>
<comment type="caution">
    <text evidence="6">The sequence shown here is derived from an EMBL/GenBank/DDBJ whole genome shotgun (WGS) entry which is preliminary data.</text>
</comment>
<feature type="binding site" evidence="5">
    <location>
        <position position="86"/>
    </location>
    <ligand>
        <name>Zn(2+)</name>
        <dbReference type="ChEBI" id="CHEBI:29105"/>
    </ligand>
</feature>
<dbReference type="Gene3D" id="3.30.2320.80">
    <property type="match status" value="1"/>
</dbReference>
<dbReference type="InterPro" id="IPR020538">
    <property type="entry name" value="Hydgase_Ni_incorp_HypA/HybF_CS"/>
</dbReference>
<dbReference type="Pfam" id="PF01155">
    <property type="entry name" value="HypA"/>
    <property type="match status" value="1"/>
</dbReference>
<dbReference type="GO" id="GO:0008270">
    <property type="term" value="F:zinc ion binding"/>
    <property type="evidence" value="ECO:0007669"/>
    <property type="project" value="UniProtKB-UniRule"/>
</dbReference>
<dbReference type="PANTHER" id="PTHR34535">
    <property type="entry name" value="HYDROGENASE MATURATION FACTOR HYPA"/>
    <property type="match status" value="1"/>
</dbReference>
<dbReference type="OrthoDB" id="288014at2"/>
<reference evidence="6 7" key="1">
    <citation type="submission" date="2018-11" db="EMBL/GenBank/DDBJ databases">
        <title>Saccharopolyspora rhizosphaerae sp. nov., an actinomycete isolated from rhizosphere soil in Thailand.</title>
        <authorList>
            <person name="Intra B."/>
            <person name="Euanorasetr J."/>
            <person name="Take A."/>
            <person name="Inahashi Y."/>
            <person name="Mori M."/>
            <person name="Panbangred W."/>
            <person name="Matsumoto A."/>
        </authorList>
    </citation>
    <scope>NUCLEOTIDE SEQUENCE [LARGE SCALE GENOMIC DNA]</scope>
    <source>
        <strain evidence="6 7">H219</strain>
    </source>
</reference>
<evidence type="ECO:0000256" key="1">
    <source>
        <dbReference type="ARBA" id="ARBA00010748"/>
    </source>
</evidence>
<feature type="binding site" evidence="5">
    <location>
        <position position="88"/>
    </location>
    <ligand>
        <name>Zn(2+)</name>
        <dbReference type="ChEBI" id="CHEBI:29105"/>
    </ligand>
</feature>
<dbReference type="GO" id="GO:0051604">
    <property type="term" value="P:protein maturation"/>
    <property type="evidence" value="ECO:0007669"/>
    <property type="project" value="InterPro"/>
</dbReference>
<gene>
    <name evidence="5" type="primary">hypA</name>
    <name evidence="6" type="ORF">EIL87_05940</name>
</gene>
<dbReference type="InterPro" id="IPR000688">
    <property type="entry name" value="HypA/HybF"/>
</dbReference>
<organism evidence="6 7">
    <name type="scientific">Saccharopolyspora rhizosphaerae</name>
    <dbReference type="NCBI Taxonomy" id="2492662"/>
    <lineage>
        <taxon>Bacteria</taxon>
        <taxon>Bacillati</taxon>
        <taxon>Actinomycetota</taxon>
        <taxon>Actinomycetes</taxon>
        <taxon>Pseudonocardiales</taxon>
        <taxon>Pseudonocardiaceae</taxon>
        <taxon>Saccharopolyspora</taxon>
    </lineage>
</organism>
<dbReference type="GO" id="GO:0016151">
    <property type="term" value="F:nickel cation binding"/>
    <property type="evidence" value="ECO:0007669"/>
    <property type="project" value="UniProtKB-UniRule"/>
</dbReference>
<dbReference type="PIRSF" id="PIRSF004761">
    <property type="entry name" value="Hydrgn_mat_HypA"/>
    <property type="match status" value="1"/>
</dbReference>
<feature type="binding site" evidence="5">
    <location>
        <position position="73"/>
    </location>
    <ligand>
        <name>Zn(2+)</name>
        <dbReference type="ChEBI" id="CHEBI:29105"/>
    </ligand>
</feature>
<dbReference type="PROSITE" id="PS01249">
    <property type="entry name" value="HYPA"/>
    <property type="match status" value="1"/>
</dbReference>
<dbReference type="EMBL" id="RSAA01000006">
    <property type="protein sequence ID" value="RRO18655.1"/>
    <property type="molecule type" value="Genomic_DNA"/>
</dbReference>
<accession>A0A3R8P391</accession>
<evidence type="ECO:0000256" key="5">
    <source>
        <dbReference type="HAMAP-Rule" id="MF_00213"/>
    </source>
</evidence>
<dbReference type="PANTHER" id="PTHR34535:SF3">
    <property type="entry name" value="HYDROGENASE MATURATION FACTOR HYPA"/>
    <property type="match status" value="1"/>
</dbReference>
<keyword evidence="7" id="KW-1185">Reference proteome</keyword>
<feature type="binding site" evidence="5">
    <location>
        <position position="70"/>
    </location>
    <ligand>
        <name>Zn(2+)</name>
        <dbReference type="ChEBI" id="CHEBI:29105"/>
    </ligand>
</feature>
<dbReference type="Proteomes" id="UP000274515">
    <property type="component" value="Unassembled WGS sequence"/>
</dbReference>
<comment type="similarity">
    <text evidence="1 5">Belongs to the HypA/HybF family.</text>
</comment>
<protein>
    <recommendedName>
        <fullName evidence="5">Hydrogenase maturation factor HypA</fullName>
    </recommendedName>
</protein>
<evidence type="ECO:0000256" key="3">
    <source>
        <dbReference type="ARBA" id="ARBA00022723"/>
    </source>
</evidence>
<evidence type="ECO:0000313" key="7">
    <source>
        <dbReference type="Proteomes" id="UP000274515"/>
    </source>
</evidence>
<keyword evidence="2 5" id="KW-0533">Nickel</keyword>
<proteinExistence type="inferred from homology"/>
<evidence type="ECO:0000256" key="4">
    <source>
        <dbReference type="ARBA" id="ARBA00022833"/>
    </source>
</evidence>
<dbReference type="HAMAP" id="MF_00213">
    <property type="entry name" value="HypA_HybF"/>
    <property type="match status" value="1"/>
</dbReference>
<dbReference type="RefSeq" id="WP_125089154.1">
    <property type="nucleotide sequence ID" value="NZ_RSAA01000006.1"/>
</dbReference>
<dbReference type="AlphaFoldDB" id="A0A3R8P391"/>
<feature type="binding site" evidence="5">
    <location>
        <position position="2"/>
    </location>
    <ligand>
        <name>Ni(2+)</name>
        <dbReference type="ChEBI" id="CHEBI:49786"/>
    </ligand>
</feature>
<evidence type="ECO:0000313" key="6">
    <source>
        <dbReference type="EMBL" id="RRO18655.1"/>
    </source>
</evidence>
<keyword evidence="4 5" id="KW-0862">Zinc</keyword>
<evidence type="ECO:0000256" key="2">
    <source>
        <dbReference type="ARBA" id="ARBA00022596"/>
    </source>
</evidence>
<keyword evidence="3 5" id="KW-0479">Metal-binding</keyword>